<evidence type="ECO:0000259" key="1">
    <source>
        <dbReference type="Pfam" id="PF14326"/>
    </source>
</evidence>
<dbReference type="Pfam" id="PF14326">
    <property type="entry name" value="DUF4384"/>
    <property type="match status" value="1"/>
</dbReference>
<protein>
    <submittedName>
        <fullName evidence="2">DUF4384 domain-containing protein</fullName>
    </submittedName>
</protein>
<dbReference type="InterPro" id="IPR025493">
    <property type="entry name" value="DUF4384"/>
</dbReference>
<dbReference type="EMBL" id="CP098611">
    <property type="protein sequence ID" value="USR92105.1"/>
    <property type="molecule type" value="Genomic_DNA"/>
</dbReference>
<name>A0ABY5ASV9_9CYAN</name>
<sequence>MMEIPQAYDAEFLGDIAEKLDLSPLSRCIFTERLSQQNLDANWTDIVESCQPRLTPDQARKDNWSRQILPKLRELGFDHDANAKKLWQAVRPWLVENRYHPWLWDKLSQISQKTQQMGIKAAPSPDHLGMLPKRNDYLTTVPLGSQVIFELQLPDSAHLTLLEREPNGTVVCLCPSPFAQTSQFQPQQATPIRLPQPSAPQPVFELTEPGKEQLIALLTREKPPFPWLEQSRFEAMTLRESQLQEMLEYVRGHNSPQRRLLYTDFKVV</sequence>
<dbReference type="Proteomes" id="UP001056708">
    <property type="component" value="Chromosome"/>
</dbReference>
<proteinExistence type="predicted"/>
<keyword evidence="3" id="KW-1185">Reference proteome</keyword>
<gene>
    <name evidence="2" type="ORF">NEA10_05115</name>
</gene>
<evidence type="ECO:0000313" key="2">
    <source>
        <dbReference type="EMBL" id="USR92105.1"/>
    </source>
</evidence>
<evidence type="ECO:0000313" key="3">
    <source>
        <dbReference type="Proteomes" id="UP001056708"/>
    </source>
</evidence>
<organism evidence="2 3">
    <name type="scientific">Phormidium yuhuli AB48</name>
    <dbReference type="NCBI Taxonomy" id="2940671"/>
    <lineage>
        <taxon>Bacteria</taxon>
        <taxon>Bacillati</taxon>
        <taxon>Cyanobacteriota</taxon>
        <taxon>Cyanophyceae</taxon>
        <taxon>Oscillatoriophycideae</taxon>
        <taxon>Oscillatoriales</taxon>
        <taxon>Oscillatoriaceae</taxon>
        <taxon>Phormidium</taxon>
        <taxon>Phormidium yuhuli</taxon>
    </lineage>
</organism>
<accession>A0ABY5ASV9</accession>
<feature type="domain" description="DUF4384" evidence="1">
    <location>
        <begin position="141"/>
        <end position="221"/>
    </location>
</feature>
<reference evidence="2" key="1">
    <citation type="submission" date="2022-06" db="EMBL/GenBank/DDBJ databases">
        <title>Genome sequence of Phormidium yuhuli AB48 isolated from an industrial photobioreactor environment.</title>
        <authorList>
            <person name="Qiu Y."/>
            <person name="Noonan A.J.C."/>
            <person name="Dofher K."/>
            <person name="Koch M."/>
            <person name="Kieft B."/>
            <person name="Lin X."/>
            <person name="Ziels R.M."/>
            <person name="Hallam S.J."/>
        </authorList>
    </citation>
    <scope>NUCLEOTIDE SEQUENCE</scope>
    <source>
        <strain evidence="2">AB48</strain>
    </source>
</reference>
<dbReference type="RefSeq" id="WP_252664180.1">
    <property type="nucleotide sequence ID" value="NZ_CP098611.1"/>
</dbReference>